<keyword evidence="7" id="KW-0406">Ion transport</keyword>
<dbReference type="Gene3D" id="1.20.120.350">
    <property type="entry name" value="Voltage-gated potassium channels. Chain C"/>
    <property type="match status" value="1"/>
</dbReference>
<comment type="caution">
    <text evidence="12">The sequence shown here is derived from an EMBL/GenBank/DDBJ whole genome shotgun (WGS) entry which is preliminary data.</text>
</comment>
<dbReference type="InterPro" id="IPR006153">
    <property type="entry name" value="Cation/H_exchanger_TM"/>
</dbReference>
<dbReference type="Pfam" id="PF00999">
    <property type="entry name" value="Na_H_Exchanger"/>
    <property type="match status" value="1"/>
</dbReference>
<dbReference type="InterPro" id="IPR018490">
    <property type="entry name" value="cNMP-bd_dom_sf"/>
</dbReference>
<feature type="transmembrane region" description="Helical" evidence="10">
    <location>
        <begin position="211"/>
        <end position="234"/>
    </location>
</feature>
<dbReference type="Gene3D" id="2.60.120.10">
    <property type="entry name" value="Jelly Rolls"/>
    <property type="match status" value="1"/>
</dbReference>
<keyword evidence="9" id="KW-0739">Sodium transport</keyword>
<feature type="transmembrane region" description="Helical" evidence="10">
    <location>
        <begin position="246"/>
        <end position="266"/>
    </location>
</feature>
<evidence type="ECO:0000256" key="2">
    <source>
        <dbReference type="ARBA" id="ARBA00022448"/>
    </source>
</evidence>
<feature type="transmembrane region" description="Helical" evidence="10">
    <location>
        <begin position="616"/>
        <end position="640"/>
    </location>
</feature>
<keyword evidence="4 10" id="KW-0812">Transmembrane</keyword>
<evidence type="ECO:0000259" key="11">
    <source>
        <dbReference type="PROSITE" id="PS50042"/>
    </source>
</evidence>
<feature type="domain" description="Cyclic nucleotide-binding" evidence="11">
    <location>
        <begin position="889"/>
        <end position="1009"/>
    </location>
</feature>
<dbReference type="GO" id="GO:0051453">
    <property type="term" value="P:regulation of intracellular pH"/>
    <property type="evidence" value="ECO:0007669"/>
    <property type="project" value="TreeGrafter"/>
</dbReference>
<keyword evidence="13" id="KW-1185">Reference proteome</keyword>
<dbReference type="GO" id="GO:0015386">
    <property type="term" value="F:potassium:proton antiporter activity"/>
    <property type="evidence" value="ECO:0007669"/>
    <property type="project" value="TreeGrafter"/>
</dbReference>
<keyword evidence="5 10" id="KW-1133">Transmembrane helix</keyword>
<proteinExistence type="predicted"/>
<evidence type="ECO:0000256" key="3">
    <source>
        <dbReference type="ARBA" id="ARBA00022475"/>
    </source>
</evidence>
<dbReference type="InterPro" id="IPR014710">
    <property type="entry name" value="RmlC-like_jellyroll"/>
</dbReference>
<feature type="transmembrane region" description="Helical" evidence="10">
    <location>
        <begin position="407"/>
        <end position="426"/>
    </location>
</feature>
<gene>
    <name evidence="12" type="ORF">WA026_002031</name>
</gene>
<dbReference type="Proteomes" id="UP001431783">
    <property type="component" value="Unassembled WGS sequence"/>
</dbReference>
<organism evidence="12 13">
    <name type="scientific">Henosepilachna vigintioctopunctata</name>
    <dbReference type="NCBI Taxonomy" id="420089"/>
    <lineage>
        <taxon>Eukaryota</taxon>
        <taxon>Metazoa</taxon>
        <taxon>Ecdysozoa</taxon>
        <taxon>Arthropoda</taxon>
        <taxon>Hexapoda</taxon>
        <taxon>Insecta</taxon>
        <taxon>Pterygota</taxon>
        <taxon>Neoptera</taxon>
        <taxon>Endopterygota</taxon>
        <taxon>Coleoptera</taxon>
        <taxon>Polyphaga</taxon>
        <taxon>Cucujiformia</taxon>
        <taxon>Coccinelloidea</taxon>
        <taxon>Coccinellidae</taxon>
        <taxon>Epilachninae</taxon>
        <taxon>Epilachnini</taxon>
        <taxon>Henosepilachna</taxon>
    </lineage>
</organism>
<evidence type="ECO:0000256" key="8">
    <source>
        <dbReference type="ARBA" id="ARBA00023136"/>
    </source>
</evidence>
<evidence type="ECO:0000256" key="4">
    <source>
        <dbReference type="ARBA" id="ARBA00022692"/>
    </source>
</evidence>
<feature type="transmembrane region" description="Helical" evidence="10">
    <location>
        <begin position="331"/>
        <end position="356"/>
    </location>
</feature>
<evidence type="ECO:0000313" key="12">
    <source>
        <dbReference type="EMBL" id="KAK9883834.1"/>
    </source>
</evidence>
<evidence type="ECO:0000256" key="6">
    <source>
        <dbReference type="ARBA" id="ARBA00023053"/>
    </source>
</evidence>
<dbReference type="PANTHER" id="PTHR10110:SF86">
    <property type="entry name" value="SODIUM_HYDROGEN EXCHANGER 7"/>
    <property type="match status" value="1"/>
</dbReference>
<dbReference type="InterPro" id="IPR000595">
    <property type="entry name" value="cNMP-bd_dom"/>
</dbReference>
<evidence type="ECO:0000256" key="9">
    <source>
        <dbReference type="ARBA" id="ARBA00023201"/>
    </source>
</evidence>
<evidence type="ECO:0000256" key="10">
    <source>
        <dbReference type="SAM" id="Phobius"/>
    </source>
</evidence>
<dbReference type="EMBL" id="JARQZJ010000091">
    <property type="protein sequence ID" value="KAK9883834.1"/>
    <property type="molecule type" value="Genomic_DNA"/>
</dbReference>
<dbReference type="InterPro" id="IPR018422">
    <property type="entry name" value="Cation/H_exchanger_CPA1"/>
</dbReference>
<feature type="transmembrane region" description="Helical" evidence="10">
    <location>
        <begin position="57"/>
        <end position="74"/>
    </location>
</feature>
<evidence type="ECO:0000256" key="5">
    <source>
        <dbReference type="ARBA" id="ARBA00022989"/>
    </source>
</evidence>
<accession>A0AAW1UL95</accession>
<dbReference type="SUPFAM" id="SSF51206">
    <property type="entry name" value="cAMP-binding domain-like"/>
    <property type="match status" value="1"/>
</dbReference>
<feature type="transmembrane region" description="Helical" evidence="10">
    <location>
        <begin position="685"/>
        <end position="706"/>
    </location>
</feature>
<evidence type="ECO:0000256" key="1">
    <source>
        <dbReference type="ARBA" id="ARBA00004651"/>
    </source>
</evidence>
<feature type="transmembrane region" description="Helical" evidence="10">
    <location>
        <begin position="144"/>
        <end position="165"/>
    </location>
</feature>
<feature type="transmembrane region" description="Helical" evidence="10">
    <location>
        <begin position="24"/>
        <end position="45"/>
    </location>
</feature>
<evidence type="ECO:0000256" key="7">
    <source>
        <dbReference type="ARBA" id="ARBA00023065"/>
    </source>
</evidence>
<feature type="transmembrane region" description="Helical" evidence="10">
    <location>
        <begin position="652"/>
        <end position="673"/>
    </location>
</feature>
<feature type="transmembrane region" description="Helical" evidence="10">
    <location>
        <begin position="117"/>
        <end position="138"/>
    </location>
</feature>
<dbReference type="PANTHER" id="PTHR10110">
    <property type="entry name" value="SODIUM/HYDROGEN EXCHANGER"/>
    <property type="match status" value="1"/>
</dbReference>
<evidence type="ECO:0000313" key="13">
    <source>
        <dbReference type="Proteomes" id="UP001431783"/>
    </source>
</evidence>
<dbReference type="CDD" id="cd00038">
    <property type="entry name" value="CAP_ED"/>
    <property type="match status" value="1"/>
</dbReference>
<keyword evidence="2" id="KW-0813">Transport</keyword>
<name>A0AAW1UL95_9CUCU</name>
<keyword evidence="6" id="KW-0915">Sodium</keyword>
<dbReference type="GO" id="GO:0098719">
    <property type="term" value="P:sodium ion import across plasma membrane"/>
    <property type="evidence" value="ECO:0007669"/>
    <property type="project" value="TreeGrafter"/>
</dbReference>
<keyword evidence="8 10" id="KW-0472">Membrane</keyword>
<feature type="transmembrane region" description="Helical" evidence="10">
    <location>
        <begin position="368"/>
        <end position="392"/>
    </location>
</feature>
<keyword evidence="3" id="KW-1003">Cell membrane</keyword>
<sequence length="1146" mass="131141">MLYNNESYTKRFIYGPNRESEVHVMVSSILFFSMALYICLLRYFFAHIKFHPPTEPILFITGILIGSLSPYLPFEDSYIDVVHGNLTQWRLIVLPLMLYKICIFTDFHRNPKIFQQVLSFGVLGLLISTSLIGSAVHITEGKTITLELALLFGLLCVPIYPAIAIGQQKLFNTSFSQVSSLLEGECLAATTTAFFLLDVFVRPRHNYAMELFILIIATHLVAGAVIGWIFGLVLRKLLGSFSEPPIVIMIIFFVPLSSYVSVYFLGFNENLAFIIQVITICKRRSSLRKDVDQFFIKLVTVAGTIFTDIILIYIGIFLAEELITERGQINIPFIMCMYIIVTCGRFFSYAVLSMILSKFDRGLSLSQMALAIWCGVPSIINIFMGLRLFYFYHPDLTYFGKSIPGNISGLVVLGYIINVWTTPLILTRLDHLPLARDVNMKICFQRIMDTRKFLFLKLKLDRMLSDAHWFMVKDATVLTHPYWKTTNTTAAVEDNFRFAVCNNCNLEFSVPPTYKEYQEMSREARRRVLNAKKNFYVKQHEHGMLSEESCRTLIKAADESLDSPDVEFSIEPIMRKFKRVDMIENKHTKLFNTFEYAFSLENEAEMSICKKKCTSIVVHPIFDITINLVVICNITVNIVLLREVEVPPHITPILYCIFAGIYISEMVIKMFVLSAGRRCNGIFNYFRCIWNTIDSILILITVLTLISELAGTHRNILLISSCIASIRIVRLARLMQFSKSFKFVFTYLTRRYENFVAYRAYEIGKTFIKGEQELMLVIPGMVNDTIITEEILTDIEKDIAIVTAELGMIQRNLPQVATNFKTKQAIRTILNSISEEINQIQVSGWIEELEYQLLMGTVYERHRFLRGLTNVEWSSPKSLFQEIPWLKDDPELMETLYTKVQIMNYAPKELVIVNDEVAKGVYLVLVGLLKVEYVPSRFVVDQLDTYGALPILDYITDTNFKGTRIDFIGCGNSFGELSILTGRPYSCNLIADSPCQIYFLNIADIKNAMIVDNDPASGLESRMWKAACSGLALHILTTASPYRSIPPDEVRLFLDRCFMPNLSKFSRFEKSNLIEDIVLIEGAILDEDSQEYYIAPRHLSRTVRRMALPGHTNYALNTTIEVKIIIISKANVRPEVIMEEIRSMNN</sequence>
<dbReference type="GO" id="GO:0015385">
    <property type="term" value="F:sodium:proton antiporter activity"/>
    <property type="evidence" value="ECO:0007669"/>
    <property type="project" value="InterPro"/>
</dbReference>
<feature type="transmembrane region" description="Helical" evidence="10">
    <location>
        <begin position="86"/>
        <end position="105"/>
    </location>
</feature>
<dbReference type="PROSITE" id="PS50042">
    <property type="entry name" value="CNMP_BINDING_3"/>
    <property type="match status" value="1"/>
</dbReference>
<dbReference type="GO" id="GO:0005886">
    <property type="term" value="C:plasma membrane"/>
    <property type="evidence" value="ECO:0007669"/>
    <property type="project" value="UniProtKB-SubCell"/>
</dbReference>
<reference evidence="12 13" key="1">
    <citation type="submission" date="2023-03" db="EMBL/GenBank/DDBJ databases">
        <title>Genome insight into feeding habits of ladybird beetles.</title>
        <authorList>
            <person name="Li H.-S."/>
            <person name="Huang Y.-H."/>
            <person name="Pang H."/>
        </authorList>
    </citation>
    <scope>NUCLEOTIDE SEQUENCE [LARGE SCALE GENOMIC DNA]</scope>
    <source>
        <strain evidence="12">SYSU_2023b</strain>
        <tissue evidence="12">Whole body</tissue>
    </source>
</reference>
<dbReference type="AlphaFoldDB" id="A0AAW1UL95"/>
<feature type="transmembrane region" description="Helical" evidence="10">
    <location>
        <begin position="294"/>
        <end position="319"/>
    </location>
</feature>
<dbReference type="Pfam" id="PF00027">
    <property type="entry name" value="cNMP_binding"/>
    <property type="match status" value="1"/>
</dbReference>
<dbReference type="InterPro" id="IPR027359">
    <property type="entry name" value="Volt_channel_dom_sf"/>
</dbReference>
<protein>
    <recommendedName>
        <fullName evidence="11">Cyclic nucleotide-binding domain-containing protein</fullName>
    </recommendedName>
</protein>
<comment type="subcellular location">
    <subcellularLocation>
        <location evidence="1">Cell membrane</location>
        <topology evidence="1">Multi-pass membrane protein</topology>
    </subcellularLocation>
</comment>